<dbReference type="Gene3D" id="1.20.5.170">
    <property type="match status" value="1"/>
</dbReference>
<dbReference type="RefSeq" id="WP_166273399.1">
    <property type="nucleotide sequence ID" value="NZ_JAAFGS010000002.1"/>
</dbReference>
<dbReference type="EMBL" id="JAAFGS010000002">
    <property type="protein sequence ID" value="NGZ75033.1"/>
    <property type="molecule type" value="Genomic_DNA"/>
</dbReference>
<evidence type="ECO:0000256" key="1">
    <source>
        <dbReference type="SAM" id="Coils"/>
    </source>
</evidence>
<gene>
    <name evidence="2" type="ORF">GYN08_06870</name>
</gene>
<keyword evidence="1" id="KW-0175">Coiled coil</keyword>
<proteinExistence type="predicted"/>
<evidence type="ECO:0000313" key="2">
    <source>
        <dbReference type="EMBL" id="NGZ75033.1"/>
    </source>
</evidence>
<evidence type="ECO:0000313" key="3">
    <source>
        <dbReference type="Proteomes" id="UP000800303"/>
    </source>
</evidence>
<comment type="caution">
    <text evidence="2">The sequence shown here is derived from an EMBL/GenBank/DDBJ whole genome shotgun (WGS) entry which is preliminary data.</text>
</comment>
<feature type="coiled-coil region" evidence="1">
    <location>
        <begin position="72"/>
        <end position="106"/>
    </location>
</feature>
<dbReference type="Proteomes" id="UP000800303">
    <property type="component" value="Unassembled WGS sequence"/>
</dbReference>
<reference evidence="2 3" key="1">
    <citation type="submission" date="2020-01" db="EMBL/GenBank/DDBJ databases">
        <title>Polyphasic characterisation and genomic insights into a novel alkali tolerant bacterium VR-M41.</title>
        <authorList>
            <person name="Vemuluri V.R."/>
        </authorList>
    </citation>
    <scope>NUCLEOTIDE SEQUENCE [LARGE SCALE GENOMIC DNA]</scope>
    <source>
        <strain evidence="2 3">VR-M41</strain>
    </source>
</reference>
<keyword evidence="3" id="KW-1185">Reference proteome</keyword>
<accession>A0ABX0F5Z7</accession>
<protein>
    <submittedName>
        <fullName evidence="2">Uncharacterized protein</fullName>
    </submittedName>
</protein>
<sequence length="116" mass="12829">MDKRYGDERFELINSTLGQIGTNMDNMRETVNRAASGIEKAAEGTGGLDRGLQAIRDLMSERREEGFLAEDLADLAQDLKGLREDLADLKQDLGTVREDLADLKQDLSMLKGDLAD</sequence>
<name>A0ABX0F5Z7_9BACL</name>
<organism evidence="2 3">
    <name type="scientific">Saccharibacillus alkalitolerans</name>
    <dbReference type="NCBI Taxonomy" id="2705290"/>
    <lineage>
        <taxon>Bacteria</taxon>
        <taxon>Bacillati</taxon>
        <taxon>Bacillota</taxon>
        <taxon>Bacilli</taxon>
        <taxon>Bacillales</taxon>
        <taxon>Paenibacillaceae</taxon>
        <taxon>Saccharibacillus</taxon>
    </lineage>
</organism>